<evidence type="ECO:0000256" key="2">
    <source>
        <dbReference type="ARBA" id="ARBA00022723"/>
    </source>
</evidence>
<dbReference type="InterPro" id="IPR006913">
    <property type="entry name" value="CENP-V/GFA"/>
</dbReference>
<accession>A0ABV2B5Q9</accession>
<organism evidence="6 7">
    <name type="scientific">Salinisphaera dokdonensis CL-ES53</name>
    <dbReference type="NCBI Taxonomy" id="1304272"/>
    <lineage>
        <taxon>Bacteria</taxon>
        <taxon>Pseudomonadati</taxon>
        <taxon>Pseudomonadota</taxon>
        <taxon>Gammaproteobacteria</taxon>
        <taxon>Salinisphaerales</taxon>
        <taxon>Salinisphaeraceae</taxon>
        <taxon>Salinisphaera</taxon>
    </lineage>
</organism>
<comment type="caution">
    <text evidence="6">The sequence shown here is derived from an EMBL/GenBank/DDBJ whole genome shotgun (WGS) entry which is preliminary data.</text>
</comment>
<evidence type="ECO:0000256" key="4">
    <source>
        <dbReference type="ARBA" id="ARBA00023239"/>
    </source>
</evidence>
<keyword evidence="7" id="KW-1185">Reference proteome</keyword>
<keyword evidence="4" id="KW-0456">Lyase</keyword>
<evidence type="ECO:0000313" key="6">
    <source>
        <dbReference type="EMBL" id="MES1930759.1"/>
    </source>
</evidence>
<dbReference type="Proteomes" id="UP001460888">
    <property type="component" value="Unassembled WGS sequence"/>
</dbReference>
<dbReference type="PANTHER" id="PTHR33337">
    <property type="entry name" value="GFA DOMAIN-CONTAINING PROTEIN"/>
    <property type="match status" value="1"/>
</dbReference>
<dbReference type="RefSeq" id="WP_434547919.1">
    <property type="nucleotide sequence ID" value="NZ_APND01000005.1"/>
</dbReference>
<evidence type="ECO:0000256" key="3">
    <source>
        <dbReference type="ARBA" id="ARBA00022833"/>
    </source>
</evidence>
<dbReference type="Gene3D" id="3.90.1590.10">
    <property type="entry name" value="glutathione-dependent formaldehyde- activating enzyme (gfa)"/>
    <property type="match status" value="1"/>
</dbReference>
<name>A0ABV2B5Q9_9GAMM</name>
<sequence length="138" mass="15199">MAGEEFEGGCQCGAVRYRVTGEPMMTAICHCSMCRRAHSAPAVAWALCAQSQVVFSGQPLREFSSSDEAQRGFCADCGTQISFTASFLPELIDISIGSLDDPDAIHPQLHYWHSRHLAWAEFADTLPRYLELPPFGDD</sequence>
<protein>
    <recommendedName>
        <fullName evidence="5">CENP-V/GFA domain-containing protein</fullName>
    </recommendedName>
</protein>
<dbReference type="PROSITE" id="PS51891">
    <property type="entry name" value="CENP_V_GFA"/>
    <property type="match status" value="1"/>
</dbReference>
<gene>
    <name evidence="6" type="ORF">SADO_15964</name>
</gene>
<dbReference type="EMBL" id="APND01000005">
    <property type="protein sequence ID" value="MES1930759.1"/>
    <property type="molecule type" value="Genomic_DNA"/>
</dbReference>
<feature type="domain" description="CENP-V/GFA" evidence="5">
    <location>
        <begin position="6"/>
        <end position="113"/>
    </location>
</feature>
<dbReference type="SUPFAM" id="SSF51316">
    <property type="entry name" value="Mss4-like"/>
    <property type="match status" value="1"/>
</dbReference>
<proteinExistence type="inferred from homology"/>
<keyword evidence="3" id="KW-0862">Zinc</keyword>
<evidence type="ECO:0000313" key="7">
    <source>
        <dbReference type="Proteomes" id="UP001460888"/>
    </source>
</evidence>
<dbReference type="InterPro" id="IPR011057">
    <property type="entry name" value="Mss4-like_sf"/>
</dbReference>
<dbReference type="Pfam" id="PF04828">
    <property type="entry name" value="GFA"/>
    <property type="match status" value="1"/>
</dbReference>
<evidence type="ECO:0000259" key="5">
    <source>
        <dbReference type="PROSITE" id="PS51891"/>
    </source>
</evidence>
<dbReference type="PANTHER" id="PTHR33337:SF40">
    <property type="entry name" value="CENP-V_GFA DOMAIN-CONTAINING PROTEIN-RELATED"/>
    <property type="match status" value="1"/>
</dbReference>
<comment type="similarity">
    <text evidence="1">Belongs to the Gfa family.</text>
</comment>
<reference evidence="6 7" key="1">
    <citation type="submission" date="2013-03" db="EMBL/GenBank/DDBJ databases">
        <title>Salinisphaera dokdonensis CL-ES53 Genome Sequencing.</title>
        <authorList>
            <person name="Li C."/>
            <person name="Lai Q."/>
            <person name="Shao Z."/>
        </authorList>
    </citation>
    <scope>NUCLEOTIDE SEQUENCE [LARGE SCALE GENOMIC DNA]</scope>
    <source>
        <strain evidence="6 7">CL-ES53</strain>
    </source>
</reference>
<evidence type="ECO:0000256" key="1">
    <source>
        <dbReference type="ARBA" id="ARBA00005495"/>
    </source>
</evidence>
<keyword evidence="2" id="KW-0479">Metal-binding</keyword>